<gene>
    <name evidence="1" type="ORF">HJG54_35265</name>
</gene>
<organism evidence="1">
    <name type="scientific">Leptolyngbya sp. NK1-12</name>
    <dbReference type="NCBI Taxonomy" id="2547451"/>
    <lineage>
        <taxon>Bacteria</taxon>
        <taxon>Bacillati</taxon>
        <taxon>Cyanobacteriota</taxon>
        <taxon>Cyanophyceae</taxon>
        <taxon>Leptolyngbyales</taxon>
        <taxon>Leptolyngbyaceae</taxon>
        <taxon>Leptolyngbya group</taxon>
        <taxon>Leptolyngbya</taxon>
    </lineage>
</organism>
<name>A0AA96WNH0_9CYAN</name>
<dbReference type="AlphaFoldDB" id="A0AA96WNH0"/>
<accession>A0AA96WNH0</accession>
<geneLocation type="plasmid" evidence="1">
    <name>p2</name>
</geneLocation>
<protein>
    <submittedName>
        <fullName evidence="1">Uncharacterized protein</fullName>
    </submittedName>
</protein>
<sequence length="465" mass="49917">MAWQSLGEFTLTQQWQYTAPVAGFTFRVTPVGAPSLALRGEAAIAILEGNEIYPLQARPFPGVGAILQLPTSVIGNDQRLALRRTDSAQTPFVIQVEILTGSFSEQLQALTDSPEFENPPGFSSVQTLEEVESLVGAAITAHTSAPDPHTQYPSLTEVAEAITGAVESHIGTQNPHAQYVRLTEFQPLQSAVSQNTQDISELASDVDSNQLAIANLQTTTADLATNKAPLVHTHQIAQIDGLSTTLSDLLTDLGGKVSWSELEDPLNALDGNVGSLTTRLDSLETDFAGHTHPMNEVVGLQDALDSKAPVVHTHSTNQIDGLQAALDGKAPSSHTHSFGQYELVYGWFGISQSISTTLVDLQALDTTANNLKLVGFTYNITNRELITPAGGLYLVAIAGRVNDFTNVNSLRLSIFINNNEALRSINTYCAFRVTPIGANVPVRFQASCDQSRTLNAGAFIWRIGV</sequence>
<keyword evidence="1" id="KW-0614">Plasmid</keyword>
<dbReference type="Gene3D" id="1.20.5.340">
    <property type="match status" value="1"/>
</dbReference>
<dbReference type="EMBL" id="CP053589">
    <property type="protein sequence ID" value="WNZ28175.1"/>
    <property type="molecule type" value="Genomic_DNA"/>
</dbReference>
<evidence type="ECO:0000313" key="1">
    <source>
        <dbReference type="EMBL" id="WNZ28175.1"/>
    </source>
</evidence>
<dbReference type="RefSeq" id="WP_316437271.1">
    <property type="nucleotide sequence ID" value="NZ_CP053589.1"/>
</dbReference>
<dbReference type="Pfam" id="PF12789">
    <property type="entry name" value="PTR"/>
    <property type="match status" value="2"/>
</dbReference>
<proteinExistence type="predicted"/>
<reference evidence="1" key="1">
    <citation type="submission" date="2020-05" db="EMBL/GenBank/DDBJ databases">
        <authorList>
            <person name="Zhu T."/>
            <person name="Keshari N."/>
            <person name="Lu X."/>
        </authorList>
    </citation>
    <scope>NUCLEOTIDE SEQUENCE</scope>
    <source>
        <strain evidence="1">NK1-12</strain>
        <plasmid evidence="1">p2</plasmid>
    </source>
</reference>